<evidence type="ECO:0000256" key="3">
    <source>
        <dbReference type="ARBA" id="ARBA00022475"/>
    </source>
</evidence>
<evidence type="ECO:0000313" key="12">
    <source>
        <dbReference type="Proteomes" id="UP000005583"/>
    </source>
</evidence>
<keyword evidence="12" id="KW-1185">Reference proteome</keyword>
<evidence type="ECO:0000313" key="11">
    <source>
        <dbReference type="EMBL" id="EEJ72506.1"/>
    </source>
</evidence>
<protein>
    <submittedName>
        <fullName evidence="11">Phosphotransferase system, EIIC</fullName>
    </submittedName>
</protein>
<keyword evidence="6 9" id="KW-0812">Transmembrane</keyword>
<accession>C2ELT4</accession>
<dbReference type="GO" id="GO:0005886">
    <property type="term" value="C:plasma membrane"/>
    <property type="evidence" value="ECO:0007669"/>
    <property type="project" value="UniProtKB-SubCell"/>
</dbReference>
<evidence type="ECO:0000256" key="2">
    <source>
        <dbReference type="ARBA" id="ARBA00022448"/>
    </source>
</evidence>
<feature type="transmembrane region" description="Helical" evidence="9">
    <location>
        <begin position="218"/>
        <end position="243"/>
    </location>
</feature>
<dbReference type="STRING" id="525365.HMPREF0548_0630"/>
<reference evidence="11 12" key="1">
    <citation type="submission" date="2009-01" db="EMBL/GenBank/DDBJ databases">
        <authorList>
            <person name="Qin X."/>
            <person name="Bachman B."/>
            <person name="Battles P."/>
            <person name="Bell A."/>
            <person name="Bess C."/>
            <person name="Bickham C."/>
            <person name="Chaboub L."/>
            <person name="Chen D."/>
            <person name="Coyle M."/>
            <person name="Deiros D.R."/>
            <person name="Dinh H."/>
            <person name="Forbes L."/>
            <person name="Fowler G."/>
            <person name="Francisco L."/>
            <person name="Fu Q."/>
            <person name="Gubbala S."/>
            <person name="Hale W."/>
            <person name="Han Y."/>
            <person name="Hemphill L."/>
            <person name="Highlander S.K."/>
            <person name="Hirani K."/>
            <person name="Hogues M."/>
            <person name="Jackson L."/>
            <person name="Jakkamsetti A."/>
            <person name="Javaid M."/>
            <person name="Jiang H."/>
            <person name="Korchina V."/>
            <person name="Kovar C."/>
            <person name="Lara F."/>
            <person name="Lee S."/>
            <person name="Mata R."/>
            <person name="Mathew T."/>
            <person name="Moen C."/>
            <person name="Morales K."/>
            <person name="Munidasa M."/>
            <person name="Nazareth L."/>
            <person name="Ngo R."/>
            <person name="Nguyen L."/>
            <person name="Okwuonu G."/>
            <person name="Ongeri F."/>
            <person name="Patil S."/>
            <person name="Petrosino J."/>
            <person name="Pham C."/>
            <person name="Pham P."/>
            <person name="Pu L.-L."/>
            <person name="Puazo M."/>
            <person name="Raj R."/>
            <person name="Reid J."/>
            <person name="Rouhana J."/>
            <person name="Saada N."/>
            <person name="Shang Y."/>
            <person name="Simmons D."/>
            <person name="Thornton R."/>
            <person name="Warren J."/>
            <person name="Weissenberger G."/>
            <person name="Zhang J."/>
            <person name="Zhang L."/>
            <person name="Zhou C."/>
            <person name="Zhu D."/>
            <person name="Muzny D."/>
            <person name="Worley K."/>
            <person name="Gibbs R."/>
        </authorList>
    </citation>
    <scope>NUCLEOTIDE SEQUENCE [LARGE SCALE GENOMIC DNA]</scope>
    <source>
        <strain evidence="11 12">DSM 16047</strain>
    </source>
</reference>
<dbReference type="GO" id="GO:0005351">
    <property type="term" value="F:carbohydrate:proton symporter activity"/>
    <property type="evidence" value="ECO:0007669"/>
    <property type="project" value="InterPro"/>
</dbReference>
<keyword evidence="4" id="KW-0762">Sugar transport</keyword>
<feature type="transmembrane region" description="Helical" evidence="9">
    <location>
        <begin position="20"/>
        <end position="39"/>
    </location>
</feature>
<evidence type="ECO:0000256" key="6">
    <source>
        <dbReference type="ARBA" id="ARBA00022692"/>
    </source>
</evidence>
<evidence type="ECO:0000256" key="8">
    <source>
        <dbReference type="ARBA" id="ARBA00023136"/>
    </source>
</evidence>
<keyword evidence="7 9" id="KW-1133">Transmembrane helix</keyword>
<dbReference type="EMBL" id="ACGU01000035">
    <property type="protein sequence ID" value="EEJ72506.1"/>
    <property type="molecule type" value="Genomic_DNA"/>
</dbReference>
<keyword evidence="11" id="KW-0808">Transferase</keyword>
<dbReference type="NCBIfam" id="TIGR01427">
    <property type="entry name" value="PTS_IIC_fructo"/>
    <property type="match status" value="1"/>
</dbReference>
<feature type="transmembrane region" description="Helical" evidence="9">
    <location>
        <begin position="129"/>
        <end position="151"/>
    </location>
</feature>
<dbReference type="Pfam" id="PF02378">
    <property type="entry name" value="PTS_EIIC"/>
    <property type="match status" value="1"/>
</dbReference>
<proteinExistence type="predicted"/>
<organism evidence="11 12">
    <name type="scientific">Lactobacillus ultunensis DSM 16047</name>
    <dbReference type="NCBI Taxonomy" id="525365"/>
    <lineage>
        <taxon>Bacteria</taxon>
        <taxon>Bacillati</taxon>
        <taxon>Bacillota</taxon>
        <taxon>Bacilli</taxon>
        <taxon>Lactobacillales</taxon>
        <taxon>Lactobacillaceae</taxon>
        <taxon>Lactobacillus</taxon>
    </lineage>
</organism>
<feature type="transmembrane region" description="Helical" evidence="9">
    <location>
        <begin position="320"/>
        <end position="340"/>
    </location>
</feature>
<feature type="domain" description="PTS EIIC type-2" evidence="10">
    <location>
        <begin position="11"/>
        <end position="350"/>
    </location>
</feature>
<keyword evidence="3" id="KW-1003">Cell membrane</keyword>
<feature type="transmembrane region" description="Helical" evidence="9">
    <location>
        <begin position="171"/>
        <end position="189"/>
    </location>
</feature>
<dbReference type="InterPro" id="IPR003352">
    <property type="entry name" value="PTS_EIIC"/>
</dbReference>
<evidence type="ECO:0000256" key="7">
    <source>
        <dbReference type="ARBA" id="ARBA00022989"/>
    </source>
</evidence>
<keyword evidence="8 9" id="KW-0472">Membrane</keyword>
<dbReference type="Proteomes" id="UP000005583">
    <property type="component" value="Unassembled WGS sequence"/>
</dbReference>
<evidence type="ECO:0000256" key="4">
    <source>
        <dbReference type="ARBA" id="ARBA00022597"/>
    </source>
</evidence>
<dbReference type="GO" id="GO:0008982">
    <property type="term" value="F:protein-N(PI)-phosphohistidine-sugar phosphotransferase activity"/>
    <property type="evidence" value="ECO:0007669"/>
    <property type="project" value="InterPro"/>
</dbReference>
<feature type="transmembrane region" description="Helical" evidence="9">
    <location>
        <begin position="87"/>
        <end position="117"/>
    </location>
</feature>
<dbReference type="PANTHER" id="PTHR30505">
    <property type="entry name" value="FRUCTOSE-LIKE PERMEASE"/>
    <property type="match status" value="1"/>
</dbReference>
<dbReference type="AlphaFoldDB" id="C2ELT4"/>
<dbReference type="PANTHER" id="PTHR30505:SF0">
    <property type="entry name" value="FRUCTOSE-LIKE PTS SYSTEM EIIBC COMPONENT-RELATED"/>
    <property type="match status" value="1"/>
</dbReference>
<dbReference type="HOGENOM" id="CLU_013155_0_1_9"/>
<dbReference type="RefSeq" id="WP_007125162.1">
    <property type="nucleotide sequence ID" value="NZ_AZFO01000012.1"/>
</dbReference>
<keyword evidence="5" id="KW-0598">Phosphotransferase system</keyword>
<dbReference type="InterPro" id="IPR006327">
    <property type="entry name" value="PTS_IIC_fruc"/>
</dbReference>
<sequence>MNDFKQLIKGTRTHLMTGVSYMIPIVVAGGVLLAISVLLSGKAAVPKTGIWAPIATIGSTGLGLMVPVLSAYIAYSMADRGGIAPGLIGGMISVNIGAGFIGGLISGWLAGLIVFYLKKIKVPKSLKSVMPIMVIPLISTLIVGWIMIVILGQPISSLMKWLTSWLNSMSGSNMIILGLILGAMIAFDMGGPLNKVAFSFGVAMVGTLGANGQPSQAALAMMAGIGVAIGIPPIAMGVATLIAPKKFEKDEREEGKVAIILGLVGITEGAIPFAADDPVRVIPANCIGSAIGSAIAMGLGAGNPAPWGGWIVIFTATKPWAYILGSVVGIAITAVLTILLKKNIKVEEKKPKEEDTADLDNLNLSVMK</sequence>
<feature type="transmembrane region" description="Helical" evidence="9">
    <location>
        <begin position="255"/>
        <end position="275"/>
    </location>
</feature>
<evidence type="ECO:0000259" key="10">
    <source>
        <dbReference type="PROSITE" id="PS51104"/>
    </source>
</evidence>
<evidence type="ECO:0000256" key="1">
    <source>
        <dbReference type="ARBA" id="ARBA00004429"/>
    </source>
</evidence>
<dbReference type="PATRIC" id="fig|525365.8.peg.290"/>
<dbReference type="InterPro" id="IPR013014">
    <property type="entry name" value="PTS_EIIC_2"/>
</dbReference>
<keyword evidence="2" id="KW-0813">Transport</keyword>
<dbReference type="GO" id="GO:0090563">
    <property type="term" value="F:protein-phosphocysteine-sugar phosphotransferase activity"/>
    <property type="evidence" value="ECO:0007669"/>
    <property type="project" value="TreeGrafter"/>
</dbReference>
<dbReference type="InterPro" id="IPR050864">
    <property type="entry name" value="Bacterial_PTS_Sugar_Transport"/>
</dbReference>
<feature type="transmembrane region" description="Helical" evidence="9">
    <location>
        <begin position="51"/>
        <end position="75"/>
    </location>
</feature>
<name>C2ELT4_9LACO</name>
<gene>
    <name evidence="11" type="ORF">HMPREF0548_0630</name>
</gene>
<dbReference type="PROSITE" id="PS51104">
    <property type="entry name" value="PTS_EIIC_TYPE_2"/>
    <property type="match status" value="1"/>
</dbReference>
<dbReference type="eggNOG" id="COG1299">
    <property type="taxonomic scope" value="Bacteria"/>
</dbReference>
<dbReference type="OrthoDB" id="9782569at2"/>
<evidence type="ECO:0000256" key="5">
    <source>
        <dbReference type="ARBA" id="ARBA00022683"/>
    </source>
</evidence>
<evidence type="ECO:0000256" key="9">
    <source>
        <dbReference type="SAM" id="Phobius"/>
    </source>
</evidence>
<comment type="subcellular location">
    <subcellularLocation>
        <location evidence="1">Cell inner membrane</location>
        <topology evidence="1">Multi-pass membrane protein</topology>
    </subcellularLocation>
</comment>
<comment type="caution">
    <text evidence="11">The sequence shown here is derived from an EMBL/GenBank/DDBJ whole genome shotgun (WGS) entry which is preliminary data.</text>
</comment>
<dbReference type="GO" id="GO:0009401">
    <property type="term" value="P:phosphoenolpyruvate-dependent sugar phosphotransferase system"/>
    <property type="evidence" value="ECO:0007669"/>
    <property type="project" value="UniProtKB-KW"/>
</dbReference>
<feature type="transmembrane region" description="Helical" evidence="9">
    <location>
        <begin position="196"/>
        <end position="212"/>
    </location>
</feature>